<dbReference type="InterPro" id="IPR006195">
    <property type="entry name" value="aa-tRNA-synth_II"/>
</dbReference>
<dbReference type="SUPFAM" id="SSF55681">
    <property type="entry name" value="Class II aaRS and biotin synthetases"/>
    <property type="match status" value="1"/>
</dbReference>
<dbReference type="NCBIfam" id="TIGR00462">
    <property type="entry name" value="genX"/>
    <property type="match status" value="1"/>
</dbReference>
<protein>
    <recommendedName>
        <fullName evidence="4">Elongation factor P--(R)-beta-lysine ligase</fullName>
        <shortName evidence="4">EF-P--(R)-beta-lysine ligase</shortName>
        <ecNumber evidence="4">6.3.2.-</ecNumber>
    </recommendedName>
    <alternativeName>
        <fullName evidence="4">EF-P post-translational modification enzyme A</fullName>
    </alternativeName>
    <alternativeName>
        <fullName evidence="4">EF-P-lysine lysyltransferase</fullName>
    </alternativeName>
</protein>
<proteinExistence type="inferred from homology"/>
<dbReference type="HAMAP" id="MF_00174">
    <property type="entry name" value="EF_P_modif_A"/>
    <property type="match status" value="1"/>
</dbReference>
<comment type="function">
    <text evidence="4">With EpmB is involved in the beta-lysylation step of the post-translational modification of translation elongation factor P (EF-P). Catalyzes the ATP-dependent activation of (R)-beta-lysine produced by EpmB, forming a lysyl-adenylate, from which the beta-lysyl moiety is then transferred to the epsilon-amino group of a conserved specific lysine residue in EF-P.</text>
</comment>
<dbReference type="PANTHER" id="PTHR42918:SF6">
    <property type="entry name" value="ELONGATION FACTOR P--(R)-BETA-LYSINE LIGASE"/>
    <property type="match status" value="1"/>
</dbReference>
<dbReference type="RefSeq" id="WP_380820459.1">
    <property type="nucleotide sequence ID" value="NZ_JBHTJN010000011.1"/>
</dbReference>
<reference evidence="7" key="1">
    <citation type="journal article" date="2019" name="Int. J. Syst. Evol. Microbiol.">
        <title>The Global Catalogue of Microorganisms (GCM) 10K type strain sequencing project: providing services to taxonomists for standard genome sequencing and annotation.</title>
        <authorList>
            <consortium name="The Broad Institute Genomics Platform"/>
            <consortium name="The Broad Institute Genome Sequencing Center for Infectious Disease"/>
            <person name="Wu L."/>
            <person name="Ma J."/>
        </authorList>
    </citation>
    <scope>NUCLEOTIDE SEQUENCE [LARGE SCALE GENOMIC DNA]</scope>
    <source>
        <strain evidence="7">CCUG 61707</strain>
    </source>
</reference>
<dbReference type="PRINTS" id="PR00982">
    <property type="entry name" value="TRNASYNTHLYS"/>
</dbReference>
<dbReference type="EMBL" id="JBHTJN010000011">
    <property type="protein sequence ID" value="MFD0966357.1"/>
    <property type="molecule type" value="Genomic_DNA"/>
</dbReference>
<dbReference type="InterPro" id="IPR018149">
    <property type="entry name" value="Lys-tRNA-synth_II_C"/>
</dbReference>
<feature type="domain" description="Aminoacyl-transfer RNA synthetases class-II family profile" evidence="5">
    <location>
        <begin position="19"/>
        <end position="323"/>
    </location>
</feature>
<evidence type="ECO:0000256" key="2">
    <source>
        <dbReference type="ARBA" id="ARBA00022741"/>
    </source>
</evidence>
<dbReference type="InterPro" id="IPR004364">
    <property type="entry name" value="Aa-tRNA-synt_II"/>
</dbReference>
<feature type="binding site" evidence="4">
    <location>
        <position position="249"/>
    </location>
    <ligand>
        <name>substrate</name>
    </ligand>
</feature>
<dbReference type="NCBIfam" id="NF006828">
    <property type="entry name" value="PRK09350.1"/>
    <property type="match status" value="1"/>
</dbReference>
<comment type="subunit">
    <text evidence="4">Homodimer.</text>
</comment>
<feature type="binding site" evidence="4">
    <location>
        <begin position="100"/>
        <end position="102"/>
    </location>
    <ligand>
        <name>ATP</name>
        <dbReference type="ChEBI" id="CHEBI:30616"/>
    </ligand>
</feature>
<dbReference type="InterPro" id="IPR004525">
    <property type="entry name" value="EpmA"/>
</dbReference>
<comment type="caution">
    <text evidence="6">The sequence shown here is derived from an EMBL/GenBank/DDBJ whole genome shotgun (WGS) entry which is preliminary data.</text>
</comment>
<evidence type="ECO:0000256" key="1">
    <source>
        <dbReference type="ARBA" id="ARBA00022598"/>
    </source>
</evidence>
<dbReference type="Pfam" id="PF00152">
    <property type="entry name" value="tRNA-synt_2"/>
    <property type="match status" value="1"/>
</dbReference>
<dbReference type="GO" id="GO:0016874">
    <property type="term" value="F:ligase activity"/>
    <property type="evidence" value="ECO:0007669"/>
    <property type="project" value="UniProtKB-KW"/>
</dbReference>
<feature type="binding site" evidence="4">
    <location>
        <position position="109"/>
    </location>
    <ligand>
        <name>ATP</name>
        <dbReference type="ChEBI" id="CHEBI:30616"/>
    </ligand>
</feature>
<dbReference type="InterPro" id="IPR045864">
    <property type="entry name" value="aa-tRNA-synth_II/BPL/LPL"/>
</dbReference>
<organism evidence="6 7">
    <name type="scientific">Seminibacterium arietis</name>
    <dbReference type="NCBI Taxonomy" id="1173502"/>
    <lineage>
        <taxon>Bacteria</taxon>
        <taxon>Pseudomonadati</taxon>
        <taxon>Pseudomonadota</taxon>
        <taxon>Gammaproteobacteria</taxon>
        <taxon>Pasteurellales</taxon>
        <taxon>Pasteurellaceae</taxon>
        <taxon>Seminibacterium</taxon>
    </lineage>
</organism>
<evidence type="ECO:0000256" key="4">
    <source>
        <dbReference type="HAMAP-Rule" id="MF_00174"/>
    </source>
</evidence>
<comment type="similarity">
    <text evidence="4">Belongs to the class-II aminoacyl-tRNA synthetase family. EpmA subfamily.</text>
</comment>
<sequence>MLLEPQWQPSASIKNLLARAKIITEIRRFFTERGLLEVETPVLSEFGVTDVHLSTFSCEFISPFKERSKTLWLSTSPEYHMKRLLAAGSGPIFQLCKVFRNEERGRKHNPEFTMLEWYRPHFDMYRLINEVDDLLQNILDCESAETVSYQFIFQQYVGIDPLSAELSELIEKAQEQNLTGAENEDRDTLLQFLFSTLVEPEIGKTRPIAVYHFPSTQAALAQISSEDHRVAERFEFYYKGLELANGFNELTDANEQQHRFELDNRLRQKMGLPQRKIDNRFLAALQAGVPNCSGVALGVDRLLMIALNVDEISDVMSFGIDNA</sequence>
<dbReference type="Gene3D" id="3.30.930.10">
    <property type="entry name" value="Bira Bifunctional Protein, Domain 2"/>
    <property type="match status" value="1"/>
</dbReference>
<evidence type="ECO:0000256" key="3">
    <source>
        <dbReference type="ARBA" id="ARBA00022840"/>
    </source>
</evidence>
<feature type="binding site" evidence="4">
    <location>
        <begin position="242"/>
        <end position="243"/>
    </location>
    <ligand>
        <name>ATP</name>
        <dbReference type="ChEBI" id="CHEBI:30616"/>
    </ligand>
</feature>
<evidence type="ECO:0000313" key="7">
    <source>
        <dbReference type="Proteomes" id="UP001596996"/>
    </source>
</evidence>
<name>A0ABW3I9L6_9PAST</name>
<dbReference type="PROSITE" id="PS50862">
    <property type="entry name" value="AA_TRNA_LIGASE_II"/>
    <property type="match status" value="1"/>
</dbReference>
<gene>
    <name evidence="4 6" type="primary">epmA</name>
    <name evidence="6" type="ORF">ACFQ02_05795</name>
</gene>
<keyword evidence="6" id="KW-0648">Protein biosynthesis</keyword>
<dbReference type="PANTHER" id="PTHR42918">
    <property type="entry name" value="LYSYL-TRNA SYNTHETASE"/>
    <property type="match status" value="1"/>
</dbReference>
<feature type="binding site" evidence="4">
    <location>
        <position position="118"/>
    </location>
    <ligand>
        <name>substrate</name>
    </ligand>
</feature>
<feature type="binding site" evidence="4">
    <location>
        <position position="298"/>
    </location>
    <ligand>
        <name>ATP</name>
        <dbReference type="ChEBI" id="CHEBI:30616"/>
    </ligand>
</feature>
<dbReference type="GO" id="GO:0003746">
    <property type="term" value="F:translation elongation factor activity"/>
    <property type="evidence" value="ECO:0007669"/>
    <property type="project" value="UniProtKB-KW"/>
</dbReference>
<keyword evidence="2 4" id="KW-0547">Nucleotide-binding</keyword>
<comment type="catalytic activity">
    <reaction evidence="4">
        <text>D-beta-lysine + L-lysyl-[protein] + ATP = N(6)-((3R)-3,6-diaminohexanoyl)-L-lysyl-[protein] + AMP + diphosphate + H(+)</text>
        <dbReference type="Rhea" id="RHEA:83435"/>
        <dbReference type="Rhea" id="RHEA-COMP:9752"/>
        <dbReference type="Rhea" id="RHEA-COMP:20131"/>
        <dbReference type="ChEBI" id="CHEBI:15378"/>
        <dbReference type="ChEBI" id="CHEBI:29969"/>
        <dbReference type="ChEBI" id="CHEBI:30616"/>
        <dbReference type="ChEBI" id="CHEBI:33019"/>
        <dbReference type="ChEBI" id="CHEBI:84138"/>
        <dbReference type="ChEBI" id="CHEBI:156053"/>
        <dbReference type="ChEBI" id="CHEBI:456215"/>
    </reaction>
</comment>
<evidence type="ECO:0000313" key="6">
    <source>
        <dbReference type="EMBL" id="MFD0966357.1"/>
    </source>
</evidence>
<keyword evidence="3 4" id="KW-0067">ATP-binding</keyword>
<keyword evidence="6" id="KW-0251">Elongation factor</keyword>
<feature type="binding site" evidence="4">
    <location>
        <begin position="76"/>
        <end position="78"/>
    </location>
    <ligand>
        <name>substrate</name>
    </ligand>
</feature>
<dbReference type="EC" id="6.3.2.-" evidence="4"/>
<keyword evidence="1 4" id="KW-0436">Ligase</keyword>
<evidence type="ECO:0000259" key="5">
    <source>
        <dbReference type="PROSITE" id="PS50862"/>
    </source>
</evidence>
<keyword evidence="7" id="KW-1185">Reference proteome</keyword>
<dbReference type="Proteomes" id="UP001596996">
    <property type="component" value="Unassembled WGS sequence"/>
</dbReference>
<accession>A0ABW3I9L6</accession>